<dbReference type="RefSeq" id="WP_126635366.1">
    <property type="nucleotide sequence ID" value="NZ_BIFH01000013.1"/>
</dbReference>
<name>A0A401YES7_9ACTN</name>
<dbReference type="AlphaFoldDB" id="A0A401YES7"/>
<protein>
    <submittedName>
        <fullName evidence="1">Uncharacterized protein</fullName>
    </submittedName>
</protein>
<keyword evidence="2" id="KW-1185">Reference proteome</keyword>
<sequence length="188" mass="19832">MLPRPGTIADLLPPLLDRLDAAATNALRLPASLGDAEMGAAHIGALVGLPDPVGLCDRLAEPGLVEATEHGYRCASDALPVLRDRHTRPFPVETLCEYFAGRVALPTTEPAEVACHGRALEVVAELAEWSGRPDLAVRLARAASPTPARSLRFGVWGRILSSGSLAAEHAKDTNATAYFKHDKASGPC</sequence>
<reference evidence="1 2" key="1">
    <citation type="submission" date="2018-12" db="EMBL/GenBank/DDBJ databases">
        <title>Draft genome sequence of Embleya hyalina NBRC 13850T.</title>
        <authorList>
            <person name="Komaki H."/>
            <person name="Hosoyama A."/>
            <person name="Kimura A."/>
            <person name="Ichikawa N."/>
            <person name="Tamura T."/>
        </authorList>
    </citation>
    <scope>NUCLEOTIDE SEQUENCE [LARGE SCALE GENOMIC DNA]</scope>
    <source>
        <strain evidence="1 2">NBRC 13850</strain>
    </source>
</reference>
<evidence type="ECO:0000313" key="2">
    <source>
        <dbReference type="Proteomes" id="UP000286931"/>
    </source>
</evidence>
<organism evidence="1 2">
    <name type="scientific">Embleya hyalina</name>
    <dbReference type="NCBI Taxonomy" id="516124"/>
    <lineage>
        <taxon>Bacteria</taxon>
        <taxon>Bacillati</taxon>
        <taxon>Actinomycetota</taxon>
        <taxon>Actinomycetes</taxon>
        <taxon>Kitasatosporales</taxon>
        <taxon>Streptomycetaceae</taxon>
        <taxon>Embleya</taxon>
    </lineage>
</organism>
<proteinExistence type="predicted"/>
<comment type="caution">
    <text evidence="1">The sequence shown here is derived from an EMBL/GenBank/DDBJ whole genome shotgun (WGS) entry which is preliminary data.</text>
</comment>
<dbReference type="OrthoDB" id="4506813at2"/>
<dbReference type="Proteomes" id="UP000286931">
    <property type="component" value="Unassembled WGS sequence"/>
</dbReference>
<accession>A0A401YES7</accession>
<gene>
    <name evidence="1" type="ORF">EHYA_00732</name>
</gene>
<evidence type="ECO:0000313" key="1">
    <source>
        <dbReference type="EMBL" id="GCD93089.1"/>
    </source>
</evidence>
<dbReference type="EMBL" id="BIFH01000013">
    <property type="protein sequence ID" value="GCD93089.1"/>
    <property type="molecule type" value="Genomic_DNA"/>
</dbReference>